<evidence type="ECO:0000256" key="1">
    <source>
        <dbReference type="ARBA" id="ARBA00004752"/>
    </source>
</evidence>
<feature type="chain" id="PRO_5035237618" description="L,D-TPase catalytic domain-containing protein" evidence="7">
    <location>
        <begin position="35"/>
        <end position="177"/>
    </location>
</feature>
<evidence type="ECO:0000256" key="4">
    <source>
        <dbReference type="ARBA" id="ARBA00022984"/>
    </source>
</evidence>
<dbReference type="RefSeq" id="WP_220203965.1">
    <property type="nucleotide sequence ID" value="NZ_BNJK01000001.1"/>
</dbReference>
<dbReference type="GO" id="GO:0008360">
    <property type="term" value="P:regulation of cell shape"/>
    <property type="evidence" value="ECO:0007669"/>
    <property type="project" value="UniProtKB-UniRule"/>
</dbReference>
<keyword evidence="3 6" id="KW-0133">Cell shape</keyword>
<dbReference type="Gene3D" id="2.40.440.10">
    <property type="entry name" value="L,D-transpeptidase catalytic domain-like"/>
    <property type="match status" value="1"/>
</dbReference>
<keyword evidence="2" id="KW-0808">Transferase</keyword>
<keyword evidence="5 6" id="KW-0961">Cell wall biogenesis/degradation</keyword>
<evidence type="ECO:0000313" key="10">
    <source>
        <dbReference type="Proteomes" id="UP000597444"/>
    </source>
</evidence>
<keyword evidence="10" id="KW-1185">Reference proteome</keyword>
<keyword evidence="4 6" id="KW-0573">Peptidoglycan synthesis</keyword>
<dbReference type="InterPro" id="IPR050979">
    <property type="entry name" value="LD-transpeptidase"/>
</dbReference>
<reference evidence="9" key="1">
    <citation type="submission" date="2020-10" db="EMBL/GenBank/DDBJ databases">
        <title>Taxonomic study of unclassified bacteria belonging to the class Ktedonobacteria.</title>
        <authorList>
            <person name="Yabe S."/>
            <person name="Wang C.M."/>
            <person name="Zheng Y."/>
            <person name="Sakai Y."/>
            <person name="Cavaletti L."/>
            <person name="Monciardini P."/>
            <person name="Donadio S."/>
        </authorList>
    </citation>
    <scope>NUCLEOTIDE SEQUENCE</scope>
    <source>
        <strain evidence="9">ID150040</strain>
    </source>
</reference>
<feature type="active site" description="Nucleophile" evidence="6">
    <location>
        <position position="152"/>
    </location>
</feature>
<accession>A0A8J3IGI5</accession>
<feature type="active site" description="Proton donor/acceptor" evidence="6">
    <location>
        <position position="122"/>
    </location>
</feature>
<sequence length="177" mass="19351">MCSSIRKLLFIASLSLLMALFLLLSPQTALPSHAASLASGKTIVVSISKQWLYAYNNGSLVYNTPATTGQPDLSTPTGTYSVFAKLSPTTFTSPWPQGSPYYYPPTHINYALEWRTGGFFIHDSWWRSVYGPGTNVNHYDPASGWLTGTHGCVTIPLKAAAWLYSWASIGTLVQINP</sequence>
<dbReference type="InterPro" id="IPR038063">
    <property type="entry name" value="Transpep_catalytic_dom"/>
</dbReference>
<dbReference type="InterPro" id="IPR005490">
    <property type="entry name" value="LD_TPept_cat_dom"/>
</dbReference>
<evidence type="ECO:0000313" key="9">
    <source>
        <dbReference type="EMBL" id="GHO93168.1"/>
    </source>
</evidence>
<dbReference type="AlphaFoldDB" id="A0A8J3IGI5"/>
<evidence type="ECO:0000256" key="6">
    <source>
        <dbReference type="PROSITE-ProRule" id="PRU01373"/>
    </source>
</evidence>
<keyword evidence="7" id="KW-0732">Signal</keyword>
<comment type="caution">
    <text evidence="9">The sequence shown here is derived from an EMBL/GenBank/DDBJ whole genome shotgun (WGS) entry which is preliminary data.</text>
</comment>
<dbReference type="UniPathway" id="UPA00219"/>
<protein>
    <recommendedName>
        <fullName evidence="8">L,D-TPase catalytic domain-containing protein</fullName>
    </recommendedName>
</protein>
<dbReference type="GO" id="GO:0071972">
    <property type="term" value="F:peptidoglycan L,D-transpeptidase activity"/>
    <property type="evidence" value="ECO:0007669"/>
    <property type="project" value="TreeGrafter"/>
</dbReference>
<dbReference type="GO" id="GO:0016740">
    <property type="term" value="F:transferase activity"/>
    <property type="evidence" value="ECO:0007669"/>
    <property type="project" value="UniProtKB-KW"/>
</dbReference>
<dbReference type="PANTHER" id="PTHR30582:SF2">
    <property type="entry name" value="L,D-TRANSPEPTIDASE YCIB-RELATED"/>
    <property type="match status" value="1"/>
</dbReference>
<dbReference type="GO" id="GO:0005576">
    <property type="term" value="C:extracellular region"/>
    <property type="evidence" value="ECO:0007669"/>
    <property type="project" value="TreeGrafter"/>
</dbReference>
<organism evidence="9 10">
    <name type="scientific">Reticulibacter mediterranei</name>
    <dbReference type="NCBI Taxonomy" id="2778369"/>
    <lineage>
        <taxon>Bacteria</taxon>
        <taxon>Bacillati</taxon>
        <taxon>Chloroflexota</taxon>
        <taxon>Ktedonobacteria</taxon>
        <taxon>Ktedonobacterales</taxon>
        <taxon>Reticulibacteraceae</taxon>
        <taxon>Reticulibacter</taxon>
    </lineage>
</organism>
<dbReference type="SUPFAM" id="SSF141523">
    <property type="entry name" value="L,D-transpeptidase catalytic domain-like"/>
    <property type="match status" value="1"/>
</dbReference>
<gene>
    <name evidence="9" type="ORF">KSF_032160</name>
</gene>
<dbReference type="GO" id="GO:0071555">
    <property type="term" value="P:cell wall organization"/>
    <property type="evidence" value="ECO:0007669"/>
    <property type="project" value="UniProtKB-UniRule"/>
</dbReference>
<dbReference type="PANTHER" id="PTHR30582">
    <property type="entry name" value="L,D-TRANSPEPTIDASE"/>
    <property type="match status" value="1"/>
</dbReference>
<dbReference type="Proteomes" id="UP000597444">
    <property type="component" value="Unassembled WGS sequence"/>
</dbReference>
<proteinExistence type="predicted"/>
<dbReference type="PROSITE" id="PS52029">
    <property type="entry name" value="LD_TPASE"/>
    <property type="match status" value="1"/>
</dbReference>
<dbReference type="Pfam" id="PF03734">
    <property type="entry name" value="YkuD"/>
    <property type="match status" value="1"/>
</dbReference>
<feature type="signal peptide" evidence="7">
    <location>
        <begin position="1"/>
        <end position="34"/>
    </location>
</feature>
<evidence type="ECO:0000256" key="7">
    <source>
        <dbReference type="SAM" id="SignalP"/>
    </source>
</evidence>
<dbReference type="CDD" id="cd16913">
    <property type="entry name" value="YkuD_like"/>
    <property type="match status" value="1"/>
</dbReference>
<dbReference type="GO" id="GO:0018104">
    <property type="term" value="P:peptidoglycan-protein cross-linking"/>
    <property type="evidence" value="ECO:0007669"/>
    <property type="project" value="TreeGrafter"/>
</dbReference>
<comment type="pathway">
    <text evidence="1 6">Cell wall biogenesis; peptidoglycan biosynthesis.</text>
</comment>
<evidence type="ECO:0000259" key="8">
    <source>
        <dbReference type="PROSITE" id="PS52029"/>
    </source>
</evidence>
<feature type="domain" description="L,D-TPase catalytic" evidence="8">
    <location>
        <begin position="41"/>
        <end position="176"/>
    </location>
</feature>
<evidence type="ECO:0000256" key="2">
    <source>
        <dbReference type="ARBA" id="ARBA00022679"/>
    </source>
</evidence>
<evidence type="ECO:0000256" key="3">
    <source>
        <dbReference type="ARBA" id="ARBA00022960"/>
    </source>
</evidence>
<evidence type="ECO:0000256" key="5">
    <source>
        <dbReference type="ARBA" id="ARBA00023316"/>
    </source>
</evidence>
<name>A0A8J3IGI5_9CHLR</name>
<dbReference type="EMBL" id="BNJK01000001">
    <property type="protein sequence ID" value="GHO93168.1"/>
    <property type="molecule type" value="Genomic_DNA"/>
</dbReference>